<organism evidence="2 3">
    <name type="scientific">Saccharothrix texasensis</name>
    <dbReference type="NCBI Taxonomy" id="103734"/>
    <lineage>
        <taxon>Bacteria</taxon>
        <taxon>Bacillati</taxon>
        <taxon>Actinomycetota</taxon>
        <taxon>Actinomycetes</taxon>
        <taxon>Pseudonocardiales</taxon>
        <taxon>Pseudonocardiaceae</taxon>
        <taxon>Saccharothrix</taxon>
    </lineage>
</organism>
<protein>
    <submittedName>
        <fullName evidence="2">Integrase-like protein</fullName>
    </submittedName>
</protein>
<dbReference type="InterPro" id="IPR012337">
    <property type="entry name" value="RNaseH-like_sf"/>
</dbReference>
<reference evidence="2 3" key="1">
    <citation type="submission" date="2018-11" db="EMBL/GenBank/DDBJ databases">
        <title>Sequencing the genomes of 1000 actinobacteria strains.</title>
        <authorList>
            <person name="Klenk H.-P."/>
        </authorList>
    </citation>
    <scope>NUCLEOTIDE SEQUENCE [LARGE SCALE GENOMIC DNA]</scope>
    <source>
        <strain evidence="2 3">DSM 44231</strain>
    </source>
</reference>
<dbReference type="EMBL" id="RJKM01000001">
    <property type="protein sequence ID" value="ROP41812.1"/>
    <property type="molecule type" value="Genomic_DNA"/>
</dbReference>
<keyword evidence="3" id="KW-1185">Reference proteome</keyword>
<dbReference type="PROSITE" id="PS50994">
    <property type="entry name" value="INTEGRASE"/>
    <property type="match status" value="1"/>
</dbReference>
<dbReference type="AlphaFoldDB" id="A0A3N1HHL5"/>
<dbReference type="OrthoDB" id="1551204at2"/>
<dbReference type="Pfam" id="PF13683">
    <property type="entry name" value="rve_3"/>
    <property type="match status" value="1"/>
</dbReference>
<dbReference type="GO" id="GO:0015074">
    <property type="term" value="P:DNA integration"/>
    <property type="evidence" value="ECO:0007669"/>
    <property type="project" value="InterPro"/>
</dbReference>
<evidence type="ECO:0000259" key="1">
    <source>
        <dbReference type="PROSITE" id="PS50994"/>
    </source>
</evidence>
<feature type="domain" description="Integrase catalytic" evidence="1">
    <location>
        <begin position="158"/>
        <end position="337"/>
    </location>
</feature>
<evidence type="ECO:0000313" key="2">
    <source>
        <dbReference type="EMBL" id="ROP41812.1"/>
    </source>
</evidence>
<comment type="caution">
    <text evidence="2">The sequence shown here is derived from an EMBL/GenBank/DDBJ whole genome shotgun (WGS) entry which is preliminary data.</text>
</comment>
<dbReference type="SUPFAM" id="SSF53098">
    <property type="entry name" value="Ribonuclease H-like"/>
    <property type="match status" value="1"/>
</dbReference>
<proteinExistence type="predicted"/>
<dbReference type="Gene3D" id="3.30.420.10">
    <property type="entry name" value="Ribonuclease H-like superfamily/Ribonuclease H"/>
    <property type="match status" value="1"/>
</dbReference>
<dbReference type="Proteomes" id="UP000268727">
    <property type="component" value="Unassembled WGS sequence"/>
</dbReference>
<dbReference type="InterPro" id="IPR001584">
    <property type="entry name" value="Integrase_cat-core"/>
</dbReference>
<dbReference type="InterPro" id="IPR036397">
    <property type="entry name" value="RNaseH_sf"/>
</dbReference>
<sequence>MLLRLAYLGATNAFALLRLLPMSDRDKDTEILALRHQIMVLQRQLGDTRPRFSPADRAFLAAPLHRLPAQALHRLRPLVRPETVLRWHRDLLARRHAARSRPKRPGRPRTIRSIRLLVLRLTRENPTWGYRRIHGELLVLGITVAASTAWQILQDAGIDPAPERASTTWSAFLRSQADATLACDFFETTTLGGTRLYVLAVIEHANRRIRVLGATAHPTASWITQAARNLVMDLEEAGSSARFLIHDRDGEFPALFDTVLTDAGIQVVLTGARRPRMNAIMERWIRSCRRELLDRTLIWNQPHLLHALREYERYYNTHRPHQGITNARPLRALPPAVTDQAAITRLDVRRRQRLGGILNGYYHAA</sequence>
<name>A0A3N1HHL5_9PSEU</name>
<accession>A0A3N1HHL5</accession>
<gene>
    <name evidence="2" type="ORF">EDD40_7269</name>
</gene>
<dbReference type="GO" id="GO:0003676">
    <property type="term" value="F:nucleic acid binding"/>
    <property type="evidence" value="ECO:0007669"/>
    <property type="project" value="InterPro"/>
</dbReference>
<evidence type="ECO:0000313" key="3">
    <source>
        <dbReference type="Proteomes" id="UP000268727"/>
    </source>
</evidence>
<dbReference type="RefSeq" id="WP_123746853.1">
    <property type="nucleotide sequence ID" value="NZ_RJKM01000001.1"/>
</dbReference>